<evidence type="ECO:0000313" key="2">
    <source>
        <dbReference type="EMBL" id="MCL7042538.1"/>
    </source>
</evidence>
<dbReference type="EMBL" id="JAJJMA010236486">
    <property type="protein sequence ID" value="MCL7042538.1"/>
    <property type="molecule type" value="Genomic_DNA"/>
</dbReference>
<dbReference type="Proteomes" id="UP001177140">
    <property type="component" value="Unassembled WGS sequence"/>
</dbReference>
<comment type="caution">
    <text evidence="2">The sequence shown here is derived from an EMBL/GenBank/DDBJ whole genome shotgun (WGS) entry which is preliminary data.</text>
</comment>
<protein>
    <submittedName>
        <fullName evidence="2">Uncharacterized protein</fullName>
    </submittedName>
</protein>
<evidence type="ECO:0000313" key="1">
    <source>
        <dbReference type="EMBL" id="MCL7039191.1"/>
    </source>
</evidence>
<proteinExistence type="predicted"/>
<dbReference type="AlphaFoldDB" id="A0AA42AVS0"/>
<keyword evidence="3" id="KW-1185">Reference proteome</keyword>
<reference evidence="2" key="1">
    <citation type="submission" date="2022-03" db="EMBL/GenBank/DDBJ databases">
        <title>A functionally conserved STORR gene fusion in Papaver species that diverged 16.8 million years ago.</title>
        <authorList>
            <person name="Catania T."/>
        </authorList>
    </citation>
    <scope>NUCLEOTIDE SEQUENCE</scope>
    <source>
        <strain evidence="2">S-191538</strain>
    </source>
</reference>
<sequence>MAATKTPLSLIADAISWASEASNCFNVGGTHLPDTRFSCAGALMRWRYSDDVAGDCRPWCRSLVDTDGVHCAQMNEDENHTIYCACYDTCVMHDGLF</sequence>
<evidence type="ECO:0000313" key="3">
    <source>
        <dbReference type="Proteomes" id="UP001177140"/>
    </source>
</evidence>
<dbReference type="EMBL" id="JAJJMA010198615">
    <property type="protein sequence ID" value="MCL7039191.1"/>
    <property type="molecule type" value="Genomic_DNA"/>
</dbReference>
<name>A0AA42AVS0_PAPNU</name>
<gene>
    <name evidence="1" type="ORF">MKW94_015312</name>
    <name evidence="2" type="ORF">MKW94_026917</name>
</gene>
<accession>A0AA42AVS0</accession>
<organism evidence="2 3">
    <name type="scientific">Papaver nudicaule</name>
    <name type="common">Iceland poppy</name>
    <dbReference type="NCBI Taxonomy" id="74823"/>
    <lineage>
        <taxon>Eukaryota</taxon>
        <taxon>Viridiplantae</taxon>
        <taxon>Streptophyta</taxon>
        <taxon>Embryophyta</taxon>
        <taxon>Tracheophyta</taxon>
        <taxon>Spermatophyta</taxon>
        <taxon>Magnoliopsida</taxon>
        <taxon>Ranunculales</taxon>
        <taxon>Papaveraceae</taxon>
        <taxon>Papaveroideae</taxon>
        <taxon>Papaver</taxon>
    </lineage>
</organism>